<dbReference type="Proteomes" id="UP000318080">
    <property type="component" value="Unassembled WGS sequence"/>
</dbReference>
<dbReference type="Pfam" id="PF00370">
    <property type="entry name" value="FGGY_N"/>
    <property type="match status" value="1"/>
</dbReference>
<dbReference type="GO" id="GO:0016301">
    <property type="term" value="F:kinase activity"/>
    <property type="evidence" value="ECO:0007669"/>
    <property type="project" value="UniProtKB-KW"/>
</dbReference>
<evidence type="ECO:0000259" key="6">
    <source>
        <dbReference type="Pfam" id="PF02782"/>
    </source>
</evidence>
<keyword evidence="8" id="KW-1185">Reference proteome</keyword>
<protein>
    <submittedName>
        <fullName evidence="7">ATPase</fullName>
    </submittedName>
</protein>
<evidence type="ECO:0000259" key="5">
    <source>
        <dbReference type="Pfam" id="PF00370"/>
    </source>
</evidence>
<dbReference type="PANTHER" id="PTHR43095:SF5">
    <property type="entry name" value="XYLULOSE KINASE"/>
    <property type="match status" value="1"/>
</dbReference>
<dbReference type="SUPFAM" id="SSF53067">
    <property type="entry name" value="Actin-like ATPase domain"/>
    <property type="match status" value="2"/>
</dbReference>
<gene>
    <name evidence="7" type="ORF">EJK80_11500</name>
</gene>
<dbReference type="AlphaFoldDB" id="A0A540R4H6"/>
<keyword evidence="3" id="KW-0808">Transferase</keyword>
<keyword evidence="2" id="KW-0119">Carbohydrate metabolism</keyword>
<accession>A0A540R4H6</accession>
<dbReference type="Gene3D" id="3.30.420.40">
    <property type="match status" value="2"/>
</dbReference>
<evidence type="ECO:0000313" key="7">
    <source>
        <dbReference type="EMBL" id="TQE42641.1"/>
    </source>
</evidence>
<proteinExistence type="inferred from homology"/>
<dbReference type="InterPro" id="IPR050406">
    <property type="entry name" value="FGGY_Carb_Kinase"/>
</dbReference>
<reference evidence="7 8" key="1">
    <citation type="submission" date="2019-06" db="EMBL/GenBank/DDBJ databases">
        <title>Draft genome of C. phoceense Strain 272.</title>
        <authorList>
            <person name="Pacheco L.G.C."/>
            <person name="Barberis C.M."/>
            <person name="Almuzara M.N."/>
            <person name="Traglia G.M."/>
            <person name="Santos C.S."/>
            <person name="Rocha D.J.P.G."/>
            <person name="Aguiar E.R.G.R."/>
            <person name="Vay C.A."/>
        </authorList>
    </citation>
    <scope>NUCLEOTIDE SEQUENCE [LARGE SCALE GENOMIC DNA]</scope>
    <source>
        <strain evidence="7 8">272</strain>
    </source>
</reference>
<evidence type="ECO:0000256" key="4">
    <source>
        <dbReference type="ARBA" id="ARBA00022777"/>
    </source>
</evidence>
<keyword evidence="4" id="KW-0418">Kinase</keyword>
<feature type="domain" description="Carbohydrate kinase FGGY C-terminal" evidence="6">
    <location>
        <begin position="294"/>
        <end position="493"/>
    </location>
</feature>
<dbReference type="InterPro" id="IPR043129">
    <property type="entry name" value="ATPase_NBD"/>
</dbReference>
<comment type="caution">
    <text evidence="7">The sequence shown here is derived from an EMBL/GenBank/DDBJ whole genome shotgun (WGS) entry which is preliminary data.</text>
</comment>
<keyword evidence="2" id="KW-0859">Xylose metabolism</keyword>
<organism evidence="7 8">
    <name type="scientific">Corynebacterium phoceense</name>
    <dbReference type="NCBI Taxonomy" id="1686286"/>
    <lineage>
        <taxon>Bacteria</taxon>
        <taxon>Bacillati</taxon>
        <taxon>Actinomycetota</taxon>
        <taxon>Actinomycetes</taxon>
        <taxon>Mycobacteriales</taxon>
        <taxon>Corynebacteriaceae</taxon>
        <taxon>Corynebacterium</taxon>
    </lineage>
</organism>
<dbReference type="PANTHER" id="PTHR43095">
    <property type="entry name" value="SUGAR KINASE"/>
    <property type="match status" value="1"/>
</dbReference>
<dbReference type="InterPro" id="IPR018484">
    <property type="entry name" value="FGGY_N"/>
</dbReference>
<evidence type="ECO:0000256" key="1">
    <source>
        <dbReference type="ARBA" id="ARBA00009156"/>
    </source>
</evidence>
<dbReference type="GO" id="GO:0042732">
    <property type="term" value="P:D-xylose metabolic process"/>
    <property type="evidence" value="ECO:0007669"/>
    <property type="project" value="UniProtKB-KW"/>
</dbReference>
<evidence type="ECO:0000256" key="2">
    <source>
        <dbReference type="ARBA" id="ARBA00022629"/>
    </source>
</evidence>
<evidence type="ECO:0000313" key="8">
    <source>
        <dbReference type="Proteomes" id="UP000318080"/>
    </source>
</evidence>
<sequence length="553" mass="58943">MEGKVTFTPKSGGGRATAALPEAASHIAAGHVTLGIELGSTRIKACLIDRYGAVLATGSSQWQDHLVNGHWSYALDAVWNGLQESVAQLKATVETDFGTKLESFENFGVSAMMHGYLAFDQNGEQLAEFRTWRDTTTAAAADKLTEAFGVNVPMRWSASHYFQAVLDNEPEVNDVNFLTTLAGYVHWQLTGEKVLGIGDASGMFPCDEGTLDYDATCLEKLDALLADNGVNRHFKSLLPSIKVAGDDAGRITEEGIRLLDPKGHLKAGAICCAPEGDAGTGMVATNAVRPKTGNVSVGTSIFAMVVQENRLQNLHREIDPVMTPSGAPVSMVHCNNGAAELSEWMEMFSEVAVAFGRQKIHDIDDVYSAIFTEALHGDPDAGGVLVYNYRAGEPVSGLADGRPMLVRSSESKLSLSNVVRANLYSVFATLALGMRTLDEENVHVDFLQAHGGVFRTAAVGQRFLAAALNTPIKVAAQASEGGAWGIALLALYAGTDTAQSLPDYLDATVFADSDVPAREPAADDAAGFRTYLDRFEAGLKMQHVAAEVVPAQS</sequence>
<dbReference type="InterPro" id="IPR018485">
    <property type="entry name" value="FGGY_C"/>
</dbReference>
<feature type="domain" description="Carbohydrate kinase FGGY N-terminal" evidence="5">
    <location>
        <begin position="33"/>
        <end position="250"/>
    </location>
</feature>
<name>A0A540R4H6_9CORY</name>
<evidence type="ECO:0000256" key="3">
    <source>
        <dbReference type="ARBA" id="ARBA00022679"/>
    </source>
</evidence>
<dbReference type="EMBL" id="VHIR01000021">
    <property type="protein sequence ID" value="TQE42641.1"/>
    <property type="molecule type" value="Genomic_DNA"/>
</dbReference>
<dbReference type="Pfam" id="PF02782">
    <property type="entry name" value="FGGY_C"/>
    <property type="match status" value="1"/>
</dbReference>
<comment type="similarity">
    <text evidence="1">Belongs to the FGGY kinase family.</text>
</comment>